<feature type="compositionally biased region" description="Pro residues" evidence="1">
    <location>
        <begin position="625"/>
        <end position="636"/>
    </location>
</feature>
<feature type="domain" description="PH" evidence="2">
    <location>
        <begin position="638"/>
        <end position="738"/>
    </location>
</feature>
<feature type="region of interest" description="Disordered" evidence="1">
    <location>
        <begin position="316"/>
        <end position="335"/>
    </location>
</feature>
<accession>A0A8J2WXB8</accession>
<dbReference type="Proteomes" id="UP000789595">
    <property type="component" value="Unassembled WGS sequence"/>
</dbReference>
<feature type="compositionally biased region" description="Low complexity" evidence="1">
    <location>
        <begin position="955"/>
        <end position="969"/>
    </location>
</feature>
<feature type="compositionally biased region" description="Pro residues" evidence="1">
    <location>
        <begin position="926"/>
        <end position="936"/>
    </location>
</feature>
<dbReference type="InterPro" id="IPR011993">
    <property type="entry name" value="PH-like_dom_sf"/>
</dbReference>
<name>A0A8J2WXB8_9STRA</name>
<dbReference type="CDD" id="cd00821">
    <property type="entry name" value="PH"/>
    <property type="match status" value="2"/>
</dbReference>
<dbReference type="InterPro" id="IPR001849">
    <property type="entry name" value="PH_domain"/>
</dbReference>
<feature type="compositionally biased region" description="Basic and acidic residues" evidence="1">
    <location>
        <begin position="600"/>
        <end position="612"/>
    </location>
</feature>
<organism evidence="3 4">
    <name type="scientific">Pelagomonas calceolata</name>
    <dbReference type="NCBI Taxonomy" id="35677"/>
    <lineage>
        <taxon>Eukaryota</taxon>
        <taxon>Sar</taxon>
        <taxon>Stramenopiles</taxon>
        <taxon>Ochrophyta</taxon>
        <taxon>Pelagophyceae</taxon>
        <taxon>Pelagomonadales</taxon>
        <taxon>Pelagomonadaceae</taxon>
        <taxon>Pelagomonas</taxon>
    </lineage>
</organism>
<protein>
    <recommendedName>
        <fullName evidence="2">PH domain-containing protein</fullName>
    </recommendedName>
</protein>
<feature type="compositionally biased region" description="Pro residues" evidence="1">
    <location>
        <begin position="1005"/>
        <end position="1041"/>
    </location>
</feature>
<feature type="compositionally biased region" description="Low complexity" evidence="1">
    <location>
        <begin position="787"/>
        <end position="802"/>
    </location>
</feature>
<feature type="region of interest" description="Disordered" evidence="1">
    <location>
        <begin position="1179"/>
        <end position="1210"/>
    </location>
</feature>
<dbReference type="Gene3D" id="2.30.29.30">
    <property type="entry name" value="Pleckstrin-homology domain (PH domain)/Phosphotyrosine-binding domain (PTB)"/>
    <property type="match status" value="2"/>
</dbReference>
<evidence type="ECO:0000256" key="1">
    <source>
        <dbReference type="SAM" id="MobiDB-lite"/>
    </source>
</evidence>
<dbReference type="PROSITE" id="PS50003">
    <property type="entry name" value="PH_DOMAIN"/>
    <property type="match status" value="2"/>
</dbReference>
<sequence>MLFQGAGPDITPSARRRSGGSGGRLWDLLRRNANSAKDAMELAPGDTVDVPFDAVDDALRLQFAFGKGLCVVTQAFGAKLLPTDELRKINGIHAKEDASTLRNSLRRQSAPILLTFARRKGRQLLTQISEDAFTTQSSASCGWFERRARNDADAETLLRCASAVCASFADAAGLSPTTALKMTRGGSVQERTSKKWAKAYAYCSVDLKHLCVAKDKASTSAKCVSLKRVLNVGMASDLGDGSIGCRVVVTTDSGRITLELKASNSERWGTWWVDGLAKCVQAARKTPVAQRDDSSDDERQSVRSYAESFVKDVFEEPSVPRARSRSPAPLAPTADDAAPLDDAALADKIVVNHIAAKLEAKRRKHVLKRGVLQQKMPSTLGRSSYKKRFFELDEKKLTGFVDEADSQRPDAHATCTWPLLDFVGATPSQNNEIDLAAATQGGSDKTLRCESSEERDAWVGIIDGAIRTARGASPSSLASSSVRSLDAVPGHVAHENIDDVFATALRESEERSPSLHDRLDDLEGALAERPDEAKVPDEPPPFLAPSPSFEALEPLSPTDAFLAGEGSSSSDERPASPTEALPADPDRSPSPAEACDDDERLLLDPRSPRPDRSPAFAAAPAPFFEEPPSPPPPPADTPQTPGGWLLERAADGRAWRRRHFVLEGSILRAREKKDGADVSKVDVSSYLRVEAVAATDTNGVAFEFELVGVPGTLVGRRFRAATWNGRDAWLKRLRAAAALSPRSSKASPPAPASPKRPSADEPDDATAAALRPGPAPRTPSRADVENSLRPSPSPRASSIPSLGRQAWQRSVALAAESSDEDMRERRRERASFASSRSPRSPAAAVSPVAAAVSPASAVRTLSTASPASPPAAASPPASRRPSASSPSASRRPSAASPPASRRPSASSPPASRRPSASSPAARSPSPASPPPPPAGSPPSSDSDMRERRRERAASAERSAASSAAASPLIARPPSPAAPSPAASSSPSPARAAAKQAARDRAPWPESQPPSPADVPAAAPTPAPVPEPVPATPQAAPAPAPLVSPASRRSHVTPAAQRTVDLDAAAAPTPAAAAPAPTRRCAGLLYTKAARGDEPGTETWRLRWHAFDGNVLRWRDPEATEWLGAIRLGPNARCRRGASRDDGYVALDVVCDDWAATLLAPSRDERRRWLAALDPRPVPARPTPRKLVLKSPRVRRPPDSPPSTPSPSTTDFEALLPLTHRERSRAAAVARAVDAYLETRSGRARKVVVEAAKRSAPLADEVYCRLLLVCTDQAWELLGAVADCRAPSDAALCGVVREAAVGARVDSVVGAMDAALSSA</sequence>
<dbReference type="SMART" id="SM00233">
    <property type="entry name" value="PH"/>
    <property type="match status" value="4"/>
</dbReference>
<comment type="caution">
    <text evidence="3">The sequence shown here is derived from an EMBL/GenBank/DDBJ whole genome shotgun (WGS) entry which is preliminary data.</text>
</comment>
<feature type="compositionally biased region" description="Low complexity" evidence="1">
    <location>
        <begin position="613"/>
        <end position="624"/>
    </location>
</feature>
<proteinExistence type="predicted"/>
<feature type="domain" description="PH" evidence="2">
    <location>
        <begin position="365"/>
        <end position="467"/>
    </location>
</feature>
<feature type="region of interest" description="Disordered" evidence="1">
    <location>
        <begin position="1"/>
        <end position="22"/>
    </location>
</feature>
<feature type="compositionally biased region" description="Low complexity" evidence="1">
    <location>
        <begin position="874"/>
        <end position="925"/>
    </location>
</feature>
<feature type="compositionally biased region" description="Basic residues" evidence="1">
    <location>
        <begin position="1182"/>
        <end position="1194"/>
    </location>
</feature>
<evidence type="ECO:0000313" key="4">
    <source>
        <dbReference type="Proteomes" id="UP000789595"/>
    </source>
</evidence>
<feature type="compositionally biased region" description="Basic and acidic residues" evidence="1">
    <location>
        <begin position="942"/>
        <end position="954"/>
    </location>
</feature>
<feature type="region of interest" description="Disordered" evidence="1">
    <location>
        <begin position="530"/>
        <end position="643"/>
    </location>
</feature>
<feature type="compositionally biased region" description="Basic and acidic residues" evidence="1">
    <location>
        <begin position="820"/>
        <end position="830"/>
    </location>
</feature>
<feature type="compositionally biased region" description="Low complexity" evidence="1">
    <location>
        <begin position="831"/>
        <end position="866"/>
    </location>
</feature>
<dbReference type="SUPFAM" id="SSF50729">
    <property type="entry name" value="PH domain-like"/>
    <property type="match status" value="3"/>
</dbReference>
<evidence type="ECO:0000259" key="2">
    <source>
        <dbReference type="PROSITE" id="PS50003"/>
    </source>
</evidence>
<reference evidence="3" key="1">
    <citation type="submission" date="2021-11" db="EMBL/GenBank/DDBJ databases">
        <authorList>
            <consortium name="Genoscope - CEA"/>
            <person name="William W."/>
        </authorList>
    </citation>
    <scope>NUCLEOTIDE SEQUENCE</scope>
</reference>
<feature type="region of interest" description="Disordered" evidence="1">
    <location>
        <begin position="739"/>
        <end position="1053"/>
    </location>
</feature>
<keyword evidence="4" id="KW-1185">Reference proteome</keyword>
<gene>
    <name evidence="3" type="ORF">PECAL_2P27370</name>
</gene>
<feature type="compositionally biased region" description="Low complexity" evidence="1">
    <location>
        <begin position="979"/>
        <end position="995"/>
    </location>
</feature>
<dbReference type="EMBL" id="CAKKNE010000002">
    <property type="protein sequence ID" value="CAH0369610.1"/>
    <property type="molecule type" value="Genomic_DNA"/>
</dbReference>
<evidence type="ECO:0000313" key="3">
    <source>
        <dbReference type="EMBL" id="CAH0369610.1"/>
    </source>
</evidence>